<gene>
    <name evidence="2" type="ORF">GCM10022292_31700</name>
</gene>
<evidence type="ECO:0000313" key="2">
    <source>
        <dbReference type="EMBL" id="GAA4246209.1"/>
    </source>
</evidence>
<reference evidence="3" key="1">
    <citation type="journal article" date="2019" name="Int. J. Syst. Evol. Microbiol.">
        <title>The Global Catalogue of Microorganisms (GCM) 10K type strain sequencing project: providing services to taxonomists for standard genome sequencing and annotation.</title>
        <authorList>
            <consortium name="The Broad Institute Genomics Platform"/>
            <consortium name="The Broad Institute Genome Sequencing Center for Infectious Disease"/>
            <person name="Wu L."/>
            <person name="Ma J."/>
        </authorList>
    </citation>
    <scope>NUCLEOTIDE SEQUENCE [LARGE SCALE GENOMIC DNA]</scope>
    <source>
        <strain evidence="3">JCM 17633</strain>
    </source>
</reference>
<comment type="caution">
    <text evidence="2">The sequence shown here is derived from an EMBL/GenBank/DDBJ whole genome shotgun (WGS) entry which is preliminary data.</text>
</comment>
<feature type="signal peptide" evidence="1">
    <location>
        <begin position="1"/>
        <end position="23"/>
    </location>
</feature>
<keyword evidence="3" id="KW-1185">Reference proteome</keyword>
<protein>
    <submittedName>
        <fullName evidence="2">Uncharacterized protein</fullName>
    </submittedName>
</protein>
<evidence type="ECO:0000256" key="1">
    <source>
        <dbReference type="SAM" id="SignalP"/>
    </source>
</evidence>
<proteinExistence type="predicted"/>
<sequence>MQRTTYTLFLFLAFAFSSTLGFGQDYSAINFSYKMPDTKTKSSVTKAHYRLLEQKIEGSYKQGGILNEGNHFLSSQAPFDIVPYIEVVDIRNAGDIETVKVVKIAMHLSITNAESQTPFNQFKTTIIVTDKDTEKAITKAIKQIKTSGQKFQNFFTKAKANILAYYEKNCAKILKSANTHIQRKEYKKAYGLLKYIPENMSCFADAERLITNIYTDNRDSNCKKILEHARIQKSYKDYSSTLFSLIYIDSESSCYPEAIKMAQEVKELINKEDAKAFIPSHEEDKEKFSKMSYIEKTRMLASLANILNLDFIQK</sequence>
<name>A0ABP8D241_9FLAO</name>
<organism evidence="2 3">
    <name type="scientific">Winogradskyella damuponensis</name>
    <dbReference type="NCBI Taxonomy" id="943939"/>
    <lineage>
        <taxon>Bacteria</taxon>
        <taxon>Pseudomonadati</taxon>
        <taxon>Bacteroidota</taxon>
        <taxon>Flavobacteriia</taxon>
        <taxon>Flavobacteriales</taxon>
        <taxon>Flavobacteriaceae</taxon>
        <taxon>Winogradskyella</taxon>
    </lineage>
</organism>
<dbReference type="EMBL" id="BAABCB010000030">
    <property type="protein sequence ID" value="GAA4246209.1"/>
    <property type="molecule type" value="Genomic_DNA"/>
</dbReference>
<dbReference type="RefSeq" id="WP_344715950.1">
    <property type="nucleotide sequence ID" value="NZ_BAABCB010000030.1"/>
</dbReference>
<dbReference type="Proteomes" id="UP001501682">
    <property type="component" value="Unassembled WGS sequence"/>
</dbReference>
<evidence type="ECO:0000313" key="3">
    <source>
        <dbReference type="Proteomes" id="UP001501682"/>
    </source>
</evidence>
<accession>A0ABP8D241</accession>
<keyword evidence="1" id="KW-0732">Signal</keyword>
<feature type="chain" id="PRO_5045825215" evidence="1">
    <location>
        <begin position="24"/>
        <end position="314"/>
    </location>
</feature>